<organism evidence="1 2">
    <name type="scientific">Candidula unifasciata</name>
    <dbReference type="NCBI Taxonomy" id="100452"/>
    <lineage>
        <taxon>Eukaryota</taxon>
        <taxon>Metazoa</taxon>
        <taxon>Spiralia</taxon>
        <taxon>Lophotrochozoa</taxon>
        <taxon>Mollusca</taxon>
        <taxon>Gastropoda</taxon>
        <taxon>Heterobranchia</taxon>
        <taxon>Euthyneura</taxon>
        <taxon>Panpulmonata</taxon>
        <taxon>Eupulmonata</taxon>
        <taxon>Stylommatophora</taxon>
        <taxon>Helicina</taxon>
        <taxon>Helicoidea</taxon>
        <taxon>Geomitridae</taxon>
        <taxon>Candidula</taxon>
    </lineage>
</organism>
<reference evidence="1" key="1">
    <citation type="submission" date="2021-04" db="EMBL/GenBank/DDBJ databases">
        <authorList>
            <consortium name="Molecular Ecology Group"/>
        </authorList>
    </citation>
    <scope>NUCLEOTIDE SEQUENCE</scope>
</reference>
<protein>
    <submittedName>
        <fullName evidence="1">Uncharacterized protein</fullName>
    </submittedName>
</protein>
<feature type="non-terminal residue" evidence="1">
    <location>
        <position position="55"/>
    </location>
</feature>
<comment type="caution">
    <text evidence="1">The sequence shown here is derived from an EMBL/GenBank/DDBJ whole genome shotgun (WGS) entry which is preliminary data.</text>
</comment>
<feature type="non-terminal residue" evidence="1">
    <location>
        <position position="1"/>
    </location>
</feature>
<gene>
    <name evidence="1" type="ORF">CUNI_LOCUS1674</name>
</gene>
<keyword evidence="2" id="KW-1185">Reference proteome</keyword>
<name>A0A8S3YP48_9EUPU</name>
<dbReference type="EMBL" id="CAJHNH020000213">
    <property type="protein sequence ID" value="CAG5116116.1"/>
    <property type="molecule type" value="Genomic_DNA"/>
</dbReference>
<dbReference type="Proteomes" id="UP000678393">
    <property type="component" value="Unassembled WGS sequence"/>
</dbReference>
<accession>A0A8S3YP48</accession>
<dbReference type="OrthoDB" id="410721at2759"/>
<proteinExistence type="predicted"/>
<evidence type="ECO:0000313" key="1">
    <source>
        <dbReference type="EMBL" id="CAG5116116.1"/>
    </source>
</evidence>
<sequence>LALNIVQLWQDSWEVKKLGQNGFTVTVRDKVYSFRVPSEYKGQHMLEIVRNEWVL</sequence>
<evidence type="ECO:0000313" key="2">
    <source>
        <dbReference type="Proteomes" id="UP000678393"/>
    </source>
</evidence>
<dbReference type="AlphaFoldDB" id="A0A8S3YP48"/>